<keyword evidence="4 7" id="KW-1133">Transmembrane helix</keyword>
<name>A0A3Q9MVB1_SALET</name>
<organism evidence="9">
    <name type="scientific">Salmonella enterica subsp. enterica serovar Karamoja</name>
    <dbReference type="NCBI Taxonomy" id="2500153"/>
    <lineage>
        <taxon>Bacteria</taxon>
        <taxon>Pseudomonadati</taxon>
        <taxon>Pseudomonadota</taxon>
        <taxon>Gammaproteobacteria</taxon>
        <taxon>Enterobacterales</taxon>
        <taxon>Enterobacteriaceae</taxon>
        <taxon>Salmonella</taxon>
    </lineage>
</organism>
<evidence type="ECO:0000256" key="4">
    <source>
        <dbReference type="ARBA" id="ARBA00022989"/>
    </source>
</evidence>
<feature type="transmembrane region" description="Helical" evidence="7">
    <location>
        <begin position="326"/>
        <end position="349"/>
    </location>
</feature>
<dbReference type="RefSeq" id="WP_052907454.1">
    <property type="nucleotide sequence ID" value="NZ_CP034698.1"/>
</dbReference>
<feature type="transmembrane region" description="Helical" evidence="7">
    <location>
        <begin position="220"/>
        <end position="241"/>
    </location>
</feature>
<feature type="transmembrane region" description="Helical" evidence="7">
    <location>
        <begin position="121"/>
        <end position="141"/>
    </location>
</feature>
<comment type="subcellular location">
    <subcellularLocation>
        <location evidence="1">Cell membrane</location>
        <topology evidence="1">Multi-pass membrane protein</topology>
    </subcellularLocation>
</comment>
<keyword evidence="5 7" id="KW-0472">Membrane</keyword>
<dbReference type="EMBL" id="CP034709">
    <property type="protein sequence ID" value="AZT36861.1"/>
    <property type="molecule type" value="Genomic_DNA"/>
</dbReference>
<feature type="transmembrane region" description="Helical" evidence="7">
    <location>
        <begin position="48"/>
        <end position="70"/>
    </location>
</feature>
<feature type="transmembrane region" description="Helical" evidence="7">
    <location>
        <begin position="361"/>
        <end position="379"/>
    </location>
</feature>
<feature type="transmembrane region" description="Helical" evidence="7">
    <location>
        <begin position="292"/>
        <end position="314"/>
    </location>
</feature>
<feature type="transmembrane region" description="Helical" evidence="7">
    <location>
        <begin position="16"/>
        <end position="42"/>
    </location>
</feature>
<evidence type="ECO:0000256" key="6">
    <source>
        <dbReference type="ARBA" id="ARBA00049738"/>
    </source>
</evidence>
<evidence type="ECO:0000313" key="8">
    <source>
        <dbReference type="EMBL" id="AZT36861.1"/>
    </source>
</evidence>
<dbReference type="Pfam" id="PF01943">
    <property type="entry name" value="Polysacc_synt"/>
    <property type="match status" value="1"/>
</dbReference>
<evidence type="ECO:0000256" key="2">
    <source>
        <dbReference type="ARBA" id="ARBA00022475"/>
    </source>
</evidence>
<dbReference type="InterPro" id="IPR002797">
    <property type="entry name" value="Polysacc_synth"/>
</dbReference>
<reference evidence="9" key="1">
    <citation type="submission" date="2018-12" db="EMBL/GenBank/DDBJ databases">
        <title>Complete genome sequences of twenty non-typhoidal Salmonella isolates from Rwanda.</title>
        <authorList>
            <person name="Byukusenge M."/>
            <person name="Li L."/>
            <person name="Subhashinie K."/>
            <person name="Nzayirambaho M."/>
            <person name="Kuchipudi S.V."/>
            <person name="Jayarao B.M."/>
        </authorList>
    </citation>
    <scope>NUCLEOTIDE SEQUENCE</scope>
    <source>
        <strain evidence="8">RSE21</strain>
        <strain evidence="9">RSE40</strain>
    </source>
</reference>
<evidence type="ECO:0000256" key="1">
    <source>
        <dbReference type="ARBA" id="ARBA00004651"/>
    </source>
</evidence>
<protein>
    <recommendedName>
        <fullName evidence="6">Putative O-antigen transporter</fullName>
    </recommendedName>
</protein>
<dbReference type="InterPro" id="IPR050833">
    <property type="entry name" value="Poly_Biosynth_Transport"/>
</dbReference>
<keyword evidence="2" id="KW-1003">Cell membrane</keyword>
<sequence>MFNYIGFKKIVRDVFLGLYALQLCNYIIPIIIIPIIISHIGLADYGELMYITSIYQVSSLFIDFGFTYTAPVVASRYRDNECKLQQYYSKIIFIKFILFAIVITFILLMSFFSVLNLTPMYILSIFLCALGNVLMPLWLFQGTGNFKLLSISQIISRVTLFIVLILYLLGGGVNIFIISLLQNSTLVLCYISLNRKIYKINKDDINFKECFLEFKKAGNVFIGVLGTIGYGGLIPILIGNYCGNSSLAVYSIIQKLTTACQSLITPVSQFMLSEVSRDSIKKDFLLRIRKSFYIHLIISSLACLCYLVLGQFVAKIIGKVDVPFTIIATASIITIFSSLNNVLGVQLLIPTDNVKSLRSANLISGILVVSLSWYFITYYNVLGGVILNLMGEFLVFLFLLNIAKRVWMGYVSD</sequence>
<evidence type="ECO:0000256" key="5">
    <source>
        <dbReference type="ARBA" id="ARBA00023136"/>
    </source>
</evidence>
<dbReference type="EMBL" id="CP034698">
    <property type="protein sequence ID" value="AZT41389.1"/>
    <property type="molecule type" value="Genomic_DNA"/>
</dbReference>
<evidence type="ECO:0000256" key="3">
    <source>
        <dbReference type="ARBA" id="ARBA00022692"/>
    </source>
</evidence>
<dbReference type="GO" id="GO:0005886">
    <property type="term" value="C:plasma membrane"/>
    <property type="evidence" value="ECO:0007669"/>
    <property type="project" value="UniProtKB-SubCell"/>
</dbReference>
<accession>A0A3Q9MVB1</accession>
<proteinExistence type="predicted"/>
<gene>
    <name evidence="9" type="ORF">EL007_08710</name>
    <name evidence="8" type="ORF">ELZ88_08705</name>
</gene>
<evidence type="ECO:0000313" key="9">
    <source>
        <dbReference type="EMBL" id="AZT41389.1"/>
    </source>
</evidence>
<dbReference type="AlphaFoldDB" id="A0A3Q9MVB1"/>
<dbReference type="PANTHER" id="PTHR30250">
    <property type="entry name" value="PST FAMILY PREDICTED COLANIC ACID TRANSPORTER"/>
    <property type="match status" value="1"/>
</dbReference>
<feature type="transmembrane region" description="Helical" evidence="7">
    <location>
        <begin position="385"/>
        <end position="403"/>
    </location>
</feature>
<keyword evidence="3 7" id="KW-0812">Transmembrane</keyword>
<evidence type="ECO:0000256" key="7">
    <source>
        <dbReference type="SAM" id="Phobius"/>
    </source>
</evidence>
<dbReference type="PANTHER" id="PTHR30250:SF11">
    <property type="entry name" value="O-ANTIGEN TRANSPORTER-RELATED"/>
    <property type="match status" value="1"/>
</dbReference>
<feature type="transmembrane region" description="Helical" evidence="7">
    <location>
        <begin position="91"/>
        <end position="115"/>
    </location>
</feature>